<evidence type="ECO:0000259" key="3">
    <source>
        <dbReference type="SMART" id="SM00482"/>
    </source>
</evidence>
<dbReference type="Gene3D" id="3.30.70.370">
    <property type="match status" value="1"/>
</dbReference>
<dbReference type="PRINTS" id="PR00868">
    <property type="entry name" value="DNAPOLI"/>
</dbReference>
<evidence type="ECO:0000256" key="1">
    <source>
        <dbReference type="ARBA" id="ARBA00022705"/>
    </source>
</evidence>
<dbReference type="Proteomes" id="UP000789524">
    <property type="component" value="Unassembled WGS sequence"/>
</dbReference>
<evidence type="ECO:0000313" key="5">
    <source>
        <dbReference type="Proteomes" id="UP000789524"/>
    </source>
</evidence>
<dbReference type="Pfam" id="PF00476">
    <property type="entry name" value="DNA_pol_A"/>
    <property type="match status" value="1"/>
</dbReference>
<evidence type="ECO:0000256" key="2">
    <source>
        <dbReference type="SAM" id="MobiDB-lite"/>
    </source>
</evidence>
<keyword evidence="5" id="KW-1185">Reference proteome</keyword>
<dbReference type="InterPro" id="IPR001098">
    <property type="entry name" value="DNA-dir_DNA_pol_A_palm_dom"/>
</dbReference>
<accession>A0A8J2R457</accession>
<feature type="region of interest" description="Disordered" evidence="2">
    <location>
        <begin position="189"/>
        <end position="221"/>
    </location>
</feature>
<dbReference type="InterPro" id="IPR043502">
    <property type="entry name" value="DNA/RNA_pol_sf"/>
</dbReference>
<dbReference type="Gene3D" id="1.20.1060.10">
    <property type="entry name" value="Taq DNA Polymerase, Chain T, domain 4"/>
    <property type="match status" value="1"/>
</dbReference>
<dbReference type="GO" id="GO:0003887">
    <property type="term" value="F:DNA-directed DNA polymerase activity"/>
    <property type="evidence" value="ECO:0007669"/>
    <property type="project" value="InterPro"/>
</dbReference>
<dbReference type="InterPro" id="IPR002298">
    <property type="entry name" value="DNA_polymerase_A"/>
</dbReference>
<name>A0A8J2R457_9NEOP</name>
<dbReference type="GO" id="GO:0006302">
    <property type="term" value="P:double-strand break repair"/>
    <property type="evidence" value="ECO:0007669"/>
    <property type="project" value="TreeGrafter"/>
</dbReference>
<dbReference type="InterPro" id="IPR036397">
    <property type="entry name" value="RNaseH_sf"/>
</dbReference>
<feature type="region of interest" description="Disordered" evidence="2">
    <location>
        <begin position="275"/>
        <end position="296"/>
    </location>
</feature>
<comment type="caution">
    <text evidence="4">The sequence shown here is derived from an EMBL/GenBank/DDBJ whole genome shotgun (WGS) entry which is preliminary data.</text>
</comment>
<proteinExistence type="predicted"/>
<sequence length="963" mass="109076">MYNEYELQLSPFGRKVLISLLKIKEERRNNFLKPIYPPPVPRYQNRQILRFNNFSPPKSQPLSSDKVEEITSIEQNINNVGDERFETDIIQHASTSFDLLISEQFKSTITTDELVHLTEQIPSPNKVTDDTIDVELVFDQMFDIDDIFKCVDDHNNDGNKLHADVPHNAVSKTDTNEISETTEIIPKDTIKRKNVRNSEGSGKKRNKINDNETGKKSYRKKKYTTTVRNWLKEVQPLHNENEGGEGGGEEKHEQGKKKREMVQSRLQNKGGVMRYGRGKEKDEHTHEQQVTEDQLKKATKKVVSEKKSKKKFVAPLKSQVPVKDITYPIQIYEDAGCKEFENADLVNKEVFMTLIFSNGSCQLNSSHTVTGSVEGLILCIDETFYYFKGPNSVTDALGRTLSSNQLICYDAKTIIKYLVSLGRDVQLYQFLDVKIAGHLVSLSQCPETFSELCERVSSRPDYTLASECILQRTAWHVTMMKEVWATLNTTMVQDGLYELFVGTEMKVLQILADMEQRGVCVDVERLEAMGEVLKTRMKEVEEECYRAAGRNFQINSATQLRQILYGDLELDQKCNITVRKTSAKGDKSTSEDVLRSLMSVHPLPGLILEYRHLHKAHSTFITGIAHHVVDGVVKPTWDQTAAVTGRISSSNPNLQAIPKTFNLVLFPQDDADPVSLSFRSVYRGRAGWRLVVADFKQVECRVLAHAAQDEQLEQALTSDDLFIDLAARWLEKPVEEVSGKDRERTKRLVYAGLYGAGAKTMADILQLPHGQLEDLIRSFDRTFPSLKRFCKGVWSECSRDGRVSTVGGRTRTFPNISSEDGSLRAQAQRQAVNFIIQGSAAELCKRSMCECVCVVRRARVEAHLLLAVHDELVWQVAEEHVPRAAGQILIYCEPRSIYTLHVTHFVDITKLREEIIKSCMEGCGRQLGLRVPLPVALYTGSSWGELEEYTHAGDREEMGQGHG</sequence>
<dbReference type="AlphaFoldDB" id="A0A8J2R457"/>
<dbReference type="GO" id="GO:0006261">
    <property type="term" value="P:DNA-templated DNA replication"/>
    <property type="evidence" value="ECO:0007669"/>
    <property type="project" value="InterPro"/>
</dbReference>
<dbReference type="CDD" id="cd08638">
    <property type="entry name" value="DNA_pol_A_theta"/>
    <property type="match status" value="1"/>
</dbReference>
<organism evidence="4 5">
    <name type="scientific">Danaus chrysippus</name>
    <name type="common">African queen</name>
    <dbReference type="NCBI Taxonomy" id="151541"/>
    <lineage>
        <taxon>Eukaryota</taxon>
        <taxon>Metazoa</taxon>
        <taxon>Ecdysozoa</taxon>
        <taxon>Arthropoda</taxon>
        <taxon>Hexapoda</taxon>
        <taxon>Insecta</taxon>
        <taxon>Pterygota</taxon>
        <taxon>Neoptera</taxon>
        <taxon>Endopterygota</taxon>
        <taxon>Lepidoptera</taxon>
        <taxon>Glossata</taxon>
        <taxon>Ditrysia</taxon>
        <taxon>Papilionoidea</taxon>
        <taxon>Nymphalidae</taxon>
        <taxon>Danainae</taxon>
        <taxon>Danaini</taxon>
        <taxon>Danaina</taxon>
        <taxon>Danaus</taxon>
        <taxon>Anosia</taxon>
    </lineage>
</organism>
<gene>
    <name evidence="4" type="ORF">DCHRY22_LOCUS14915</name>
</gene>
<evidence type="ECO:0000313" key="4">
    <source>
        <dbReference type="EMBL" id="CAG9584302.1"/>
    </source>
</evidence>
<feature type="region of interest" description="Disordered" evidence="2">
    <location>
        <begin position="234"/>
        <end position="261"/>
    </location>
</feature>
<reference evidence="4" key="1">
    <citation type="submission" date="2021-09" db="EMBL/GenBank/DDBJ databases">
        <authorList>
            <person name="Martin H S."/>
        </authorList>
    </citation>
    <scope>NUCLEOTIDE SEQUENCE</scope>
</reference>
<feature type="compositionally biased region" description="Basic and acidic residues" evidence="2">
    <location>
        <begin position="277"/>
        <end position="296"/>
    </location>
</feature>
<feature type="domain" description="DNA-directed DNA polymerase family A palm" evidence="3">
    <location>
        <begin position="675"/>
        <end position="880"/>
    </location>
</feature>
<dbReference type="PANTHER" id="PTHR10133:SF27">
    <property type="entry name" value="DNA POLYMERASE NU"/>
    <property type="match status" value="1"/>
</dbReference>
<dbReference type="EMBL" id="CAKASE010000082">
    <property type="protein sequence ID" value="CAG9584302.1"/>
    <property type="molecule type" value="Genomic_DNA"/>
</dbReference>
<dbReference type="OrthoDB" id="275278at2759"/>
<protein>
    <submittedName>
        <fullName evidence="4">(African queen) hypothetical protein</fullName>
    </submittedName>
</protein>
<dbReference type="Gene3D" id="1.10.150.20">
    <property type="entry name" value="5' to 3' exonuclease, C-terminal subdomain"/>
    <property type="match status" value="1"/>
</dbReference>
<dbReference type="GO" id="GO:0003677">
    <property type="term" value="F:DNA binding"/>
    <property type="evidence" value="ECO:0007669"/>
    <property type="project" value="InterPro"/>
</dbReference>
<dbReference type="SUPFAM" id="SSF56672">
    <property type="entry name" value="DNA/RNA polymerases"/>
    <property type="match status" value="1"/>
</dbReference>
<dbReference type="SMART" id="SM00482">
    <property type="entry name" value="POLAc"/>
    <property type="match status" value="1"/>
</dbReference>
<dbReference type="PANTHER" id="PTHR10133">
    <property type="entry name" value="DNA POLYMERASE I"/>
    <property type="match status" value="1"/>
</dbReference>
<keyword evidence="1" id="KW-0235">DNA replication</keyword>
<dbReference type="Gene3D" id="3.30.420.10">
    <property type="entry name" value="Ribonuclease H-like superfamily/Ribonuclease H"/>
    <property type="match status" value="1"/>
</dbReference>